<dbReference type="EMBL" id="BRZM01001644">
    <property type="protein sequence ID" value="GLD73524.1"/>
    <property type="molecule type" value="Genomic_DNA"/>
</dbReference>
<keyword evidence="3" id="KW-1185">Reference proteome</keyword>
<protein>
    <submittedName>
        <fullName evidence="2">Progestin and adipoQ receptor family member 3</fullName>
    </submittedName>
</protein>
<evidence type="ECO:0000313" key="3">
    <source>
        <dbReference type="Proteomes" id="UP001279410"/>
    </source>
</evidence>
<accession>A0AAD3NK66</accession>
<reference evidence="2" key="1">
    <citation type="submission" date="2022-08" db="EMBL/GenBank/DDBJ databases">
        <title>Genome sequencing of akame (Lates japonicus).</title>
        <authorList>
            <person name="Hashiguchi Y."/>
            <person name="Takahashi H."/>
        </authorList>
    </citation>
    <scope>NUCLEOTIDE SEQUENCE</scope>
    <source>
        <strain evidence="2">Kochi</strain>
    </source>
</reference>
<evidence type="ECO:0000313" key="2">
    <source>
        <dbReference type="EMBL" id="GLD73524.1"/>
    </source>
</evidence>
<organism evidence="2 3">
    <name type="scientific">Lates japonicus</name>
    <name type="common">Japanese lates</name>
    <dbReference type="NCBI Taxonomy" id="270547"/>
    <lineage>
        <taxon>Eukaryota</taxon>
        <taxon>Metazoa</taxon>
        <taxon>Chordata</taxon>
        <taxon>Craniata</taxon>
        <taxon>Vertebrata</taxon>
        <taxon>Euteleostomi</taxon>
        <taxon>Actinopterygii</taxon>
        <taxon>Neopterygii</taxon>
        <taxon>Teleostei</taxon>
        <taxon>Neoteleostei</taxon>
        <taxon>Acanthomorphata</taxon>
        <taxon>Carangaria</taxon>
        <taxon>Carangaria incertae sedis</taxon>
        <taxon>Centropomidae</taxon>
        <taxon>Lates</taxon>
    </lineage>
</organism>
<feature type="region of interest" description="Disordered" evidence="1">
    <location>
        <begin position="1"/>
        <end position="25"/>
    </location>
</feature>
<dbReference type="Proteomes" id="UP001279410">
    <property type="component" value="Unassembled WGS sequence"/>
</dbReference>
<comment type="caution">
    <text evidence="2">The sequence shown here is derived from an EMBL/GenBank/DDBJ whole genome shotgun (WGS) entry which is preliminary data.</text>
</comment>
<proteinExistence type="predicted"/>
<name>A0AAD3NK66_LATJO</name>
<feature type="compositionally biased region" description="Polar residues" evidence="1">
    <location>
        <begin position="10"/>
        <end position="19"/>
    </location>
</feature>
<gene>
    <name evidence="2" type="ORF">AKAME5_002484900</name>
</gene>
<evidence type="ECO:0000256" key="1">
    <source>
        <dbReference type="SAM" id="MobiDB-lite"/>
    </source>
</evidence>
<sequence>MAEKMRILHKNSSGQTKARTMSPVMPQKLQKNAQTAHYIELGGYQYWPVLVPEASDCTPLNRSQCF</sequence>
<keyword evidence="2" id="KW-0675">Receptor</keyword>
<dbReference type="AlphaFoldDB" id="A0AAD3NK66"/>